<dbReference type="InParanoid" id="A0A1C7NSD5"/>
<proteinExistence type="predicted"/>
<dbReference type="EMBL" id="LUGH01000012">
    <property type="protein sequence ID" value="OBZ91406.1"/>
    <property type="molecule type" value="Genomic_DNA"/>
</dbReference>
<gene>
    <name evidence="1" type="ORF">A0J61_00543</name>
</gene>
<sequence>MEVKSHTSVLYPIFHDNYHSGTKSQKEIDIDTSIYQLLSLYLNKEEESSLVKMKKSSHTKSYHWKKTGRLLKSQKSWLGEERQKSEQELILERNTLQNSSIQNCGDETLRTKKPRSKSVSFDDKVTVIVSQEKIISKSLDMETQEEEFVDALEYLE</sequence>
<keyword evidence="2" id="KW-1185">Reference proteome</keyword>
<name>A0A1C7NSD5_9FUNG</name>
<dbReference type="AlphaFoldDB" id="A0A1C7NSD5"/>
<dbReference type="OrthoDB" id="2267458at2759"/>
<dbReference type="Proteomes" id="UP000093000">
    <property type="component" value="Unassembled WGS sequence"/>
</dbReference>
<reference evidence="1 2" key="1">
    <citation type="submission" date="2016-03" db="EMBL/GenBank/DDBJ databases">
        <title>Choanephora cucurbitarum.</title>
        <authorList>
            <person name="Min B."/>
            <person name="Park H."/>
            <person name="Park J.-H."/>
            <person name="Shin H.-D."/>
            <person name="Choi I.-G."/>
        </authorList>
    </citation>
    <scope>NUCLEOTIDE SEQUENCE [LARGE SCALE GENOMIC DNA]</scope>
    <source>
        <strain evidence="1 2">KUS-F28377</strain>
    </source>
</reference>
<evidence type="ECO:0000313" key="2">
    <source>
        <dbReference type="Proteomes" id="UP000093000"/>
    </source>
</evidence>
<evidence type="ECO:0000313" key="1">
    <source>
        <dbReference type="EMBL" id="OBZ91406.1"/>
    </source>
</evidence>
<accession>A0A1C7NSD5</accession>
<organism evidence="1 2">
    <name type="scientific">Choanephora cucurbitarum</name>
    <dbReference type="NCBI Taxonomy" id="101091"/>
    <lineage>
        <taxon>Eukaryota</taxon>
        <taxon>Fungi</taxon>
        <taxon>Fungi incertae sedis</taxon>
        <taxon>Mucoromycota</taxon>
        <taxon>Mucoromycotina</taxon>
        <taxon>Mucoromycetes</taxon>
        <taxon>Mucorales</taxon>
        <taxon>Mucorineae</taxon>
        <taxon>Choanephoraceae</taxon>
        <taxon>Choanephoroideae</taxon>
        <taxon>Choanephora</taxon>
    </lineage>
</organism>
<comment type="caution">
    <text evidence="1">The sequence shown here is derived from an EMBL/GenBank/DDBJ whole genome shotgun (WGS) entry which is preliminary data.</text>
</comment>
<protein>
    <submittedName>
        <fullName evidence="1">Uncharacterized protein</fullName>
    </submittedName>
</protein>